<dbReference type="CDD" id="cd02121">
    <property type="entry name" value="PA_GCPII_like"/>
    <property type="match status" value="1"/>
</dbReference>
<evidence type="ECO:0000259" key="4">
    <source>
        <dbReference type="Pfam" id="PF04389"/>
    </source>
</evidence>
<dbReference type="FunFam" id="3.40.630.10:FF:000101">
    <property type="entry name" value="N-acetylated alpha-linked acidic dipeptidase like 1"/>
    <property type="match status" value="1"/>
</dbReference>
<dbReference type="SUPFAM" id="SSF47672">
    <property type="entry name" value="Transferrin receptor-like dimerisation domain"/>
    <property type="match status" value="1"/>
</dbReference>
<dbReference type="Pfam" id="PF04253">
    <property type="entry name" value="TFR_dimer"/>
    <property type="match status" value="1"/>
</dbReference>
<accession>A0A164ZPW9</accession>
<dbReference type="AlphaFoldDB" id="A0A164ZPW9"/>
<comment type="similarity">
    <text evidence="1">Belongs to the peptidase M28 family. M28B subfamily.</text>
</comment>
<dbReference type="Proteomes" id="UP000076722">
    <property type="component" value="Unassembled WGS sequence"/>
</dbReference>
<evidence type="ECO:0000259" key="3">
    <source>
        <dbReference type="Pfam" id="PF04253"/>
    </source>
</evidence>
<protein>
    <submittedName>
        <fullName evidence="5">Zn-dependent exopeptidase</fullName>
    </submittedName>
</protein>
<organism evidence="5 6">
    <name type="scientific">Sistotremastrum niveocremeum HHB9708</name>
    <dbReference type="NCBI Taxonomy" id="1314777"/>
    <lineage>
        <taxon>Eukaryota</taxon>
        <taxon>Fungi</taxon>
        <taxon>Dikarya</taxon>
        <taxon>Basidiomycota</taxon>
        <taxon>Agaricomycotina</taxon>
        <taxon>Agaricomycetes</taxon>
        <taxon>Sistotremastrales</taxon>
        <taxon>Sistotremastraceae</taxon>
        <taxon>Sertulicium</taxon>
        <taxon>Sertulicium niveocremeum</taxon>
    </lineage>
</organism>
<dbReference type="InterPro" id="IPR007365">
    <property type="entry name" value="TFR-like_dimer_dom"/>
</dbReference>
<feature type="domain" description="Peptidase M28" evidence="4">
    <location>
        <begin position="392"/>
        <end position="526"/>
    </location>
</feature>
<evidence type="ECO:0000313" key="6">
    <source>
        <dbReference type="Proteomes" id="UP000076722"/>
    </source>
</evidence>
<dbReference type="SUPFAM" id="SSF53187">
    <property type="entry name" value="Zn-dependent exopeptidases"/>
    <property type="match status" value="1"/>
</dbReference>
<dbReference type="FunFam" id="3.50.30.30:FF:000008">
    <property type="entry name" value="Glutamate carboxypeptidase 2"/>
    <property type="match status" value="1"/>
</dbReference>
<evidence type="ECO:0000256" key="1">
    <source>
        <dbReference type="ARBA" id="ARBA00005634"/>
    </source>
</evidence>
<sequence length="858" mass="94394">MDKITSEKGAIPAPVNAPTRPAKRVSLTKKLVATAILVGTLFTLSTLHSGERARGHLTSSLASSKNDWVAFLGKPKRPLSGKKAEKHFLSVPDPESIIKSSRHFTAKPHIAGSEQDLQTAKDVLEVFREHLSIATTPELPIFDAGSELSRNSTLGITSLTEPSAWIDTYYTLLTTPKDRALQILGDDGEAVWDADLTEHADETDPDAHKYATDIPTFHGYSHGGSAEGQLVYANFGRAEDYEELVKQGVDFTGKIVIVRYGALFRGLKIKFAEELGAVGVLIYSDPRDDGSVTVANGYKPYPHGPARNPTSVQRGSVFYISYYPGDPTTPGYPSYPNATRAEDTRLPSIPSLPISWANAERLLEEIGDLRTASKRSIKFLNDVKNEVKPIWNTIAVIPGHIKDEVVFFGNHRDGVISKVLGAADPTSGTVTLNEIVKGYGSLLRNGWRPLRTLVFASWDGEEYGLLGSTEYGEDFSEWISEHVVAYLNLDSAVSGSRFHASASPSLASLVQKTAKDVAHPTEKGSSLWDARLDSGNFHGPVDAEVQALYDIESAADESTGVSALGSGSDYTVFAQRIGIASSDQGFGGSLSDPVYHYHSIYDSERWQELYGDAGFHRHAAIAKYLGLFGLRLSDSFILPINTTQYAVELEGYLEKVEQLAELSKIKPDLGPLRTAIQELQAASIALDVEKAKAEKNFRRLLKKIQKGHGRFSLSRMFKRVIRWFKHKLGFKEHSCRESKKNHLMGHSKFRFGRYFGWKKEQEEKGGIPRKFIEAAKRIQRANKKLSSFEKGFISTGGLTKREWYKHLGTAPGRNLGYGATTLPGLTEAITLDKNVTQAQYEAGRLEALITSLAESLGE</sequence>
<dbReference type="InterPro" id="IPR046450">
    <property type="entry name" value="PA_dom_sf"/>
</dbReference>
<gene>
    <name evidence="5" type="ORF">SISNIDRAFT_405244</name>
</gene>
<keyword evidence="6" id="KW-1185">Reference proteome</keyword>
<dbReference type="PANTHER" id="PTHR10404">
    <property type="entry name" value="N-ACETYLATED-ALPHA-LINKED ACIDIC DIPEPTIDASE"/>
    <property type="match status" value="1"/>
</dbReference>
<dbReference type="PANTHER" id="PTHR10404:SF46">
    <property type="entry name" value="VACUOLAR PROTEIN SORTING-ASSOCIATED PROTEIN 70"/>
    <property type="match status" value="1"/>
</dbReference>
<feature type="domain" description="PA" evidence="2">
    <location>
        <begin position="227"/>
        <end position="302"/>
    </location>
</feature>
<dbReference type="Pfam" id="PF02225">
    <property type="entry name" value="PA"/>
    <property type="match status" value="1"/>
</dbReference>
<dbReference type="SUPFAM" id="SSF52025">
    <property type="entry name" value="PA domain"/>
    <property type="match status" value="1"/>
</dbReference>
<dbReference type="Gene3D" id="3.40.630.10">
    <property type="entry name" value="Zn peptidases"/>
    <property type="match status" value="1"/>
</dbReference>
<feature type="domain" description="Transferrin receptor-like dimerisation" evidence="3">
    <location>
        <begin position="771"/>
        <end position="856"/>
    </location>
</feature>
<dbReference type="Pfam" id="PF04389">
    <property type="entry name" value="Peptidase_M28"/>
    <property type="match status" value="1"/>
</dbReference>
<dbReference type="Gene3D" id="1.20.930.40">
    <property type="entry name" value="Transferrin receptor-like, dimerisation domain"/>
    <property type="match status" value="1"/>
</dbReference>
<evidence type="ECO:0000313" key="5">
    <source>
        <dbReference type="EMBL" id="KZS97933.1"/>
    </source>
</evidence>
<dbReference type="Gene3D" id="3.50.30.30">
    <property type="match status" value="1"/>
</dbReference>
<dbReference type="InterPro" id="IPR036757">
    <property type="entry name" value="TFR-like_dimer_dom_sf"/>
</dbReference>
<name>A0A164ZPW9_9AGAM</name>
<dbReference type="GO" id="GO:0004180">
    <property type="term" value="F:carboxypeptidase activity"/>
    <property type="evidence" value="ECO:0007669"/>
    <property type="project" value="TreeGrafter"/>
</dbReference>
<proteinExistence type="inferred from homology"/>
<dbReference type="InterPro" id="IPR039373">
    <property type="entry name" value="Peptidase_M28B"/>
</dbReference>
<dbReference type="CDD" id="cd08022">
    <property type="entry name" value="M28_PSMA_like"/>
    <property type="match status" value="1"/>
</dbReference>
<evidence type="ECO:0000259" key="2">
    <source>
        <dbReference type="Pfam" id="PF02225"/>
    </source>
</evidence>
<dbReference type="STRING" id="1314777.A0A164ZPW9"/>
<dbReference type="EMBL" id="KV419396">
    <property type="protein sequence ID" value="KZS97933.1"/>
    <property type="molecule type" value="Genomic_DNA"/>
</dbReference>
<dbReference type="InterPro" id="IPR007484">
    <property type="entry name" value="Peptidase_M28"/>
</dbReference>
<reference evidence="5 6" key="1">
    <citation type="journal article" date="2016" name="Mol. Biol. Evol.">
        <title>Comparative Genomics of Early-Diverging Mushroom-Forming Fungi Provides Insights into the Origins of Lignocellulose Decay Capabilities.</title>
        <authorList>
            <person name="Nagy L.G."/>
            <person name="Riley R."/>
            <person name="Tritt A."/>
            <person name="Adam C."/>
            <person name="Daum C."/>
            <person name="Floudas D."/>
            <person name="Sun H."/>
            <person name="Yadav J.S."/>
            <person name="Pangilinan J."/>
            <person name="Larsson K.H."/>
            <person name="Matsuura K."/>
            <person name="Barry K."/>
            <person name="Labutti K."/>
            <person name="Kuo R."/>
            <person name="Ohm R.A."/>
            <person name="Bhattacharya S.S."/>
            <person name="Shirouzu T."/>
            <person name="Yoshinaga Y."/>
            <person name="Martin F.M."/>
            <person name="Grigoriev I.V."/>
            <person name="Hibbett D.S."/>
        </authorList>
    </citation>
    <scope>NUCLEOTIDE SEQUENCE [LARGE SCALE GENOMIC DNA]</scope>
    <source>
        <strain evidence="5 6">HHB9708</strain>
    </source>
</reference>
<dbReference type="OrthoDB" id="5841748at2759"/>
<dbReference type="InterPro" id="IPR003137">
    <property type="entry name" value="PA_domain"/>
</dbReference>